<sequence length="225" mass="22277">MSNLEDAVNEAVPDNNYVKPLMIAAGALLLGHLFGGKKEEPVEPANPALPPAQGGGGGFLDNISSAINNALGGGQPQQAGAPQYPGAPQQYPGAPQHPGAPQQQGGGGFMGSGGIVGGIINSLSNSPLGGIVAGAGAGTAVTAGLDALLNQFRGAGHEQQVNSWVGAGQNQPISPDQINSVLGQGKIAEIAAQAGISPQQMSQLLAQALPTLVDKLTPGGRMPHG</sequence>
<dbReference type="OrthoDB" id="4235777at2"/>
<protein>
    <submittedName>
        <fullName evidence="2">DUF937 domain-containing protein</fullName>
    </submittedName>
</protein>
<comment type="caution">
    <text evidence="2">The sequence shown here is derived from an EMBL/GenBank/DDBJ whole genome shotgun (WGS) entry which is preliminary data.</text>
</comment>
<dbReference type="InterPro" id="IPR045372">
    <property type="entry name" value="YidB"/>
</dbReference>
<dbReference type="Proteomes" id="UP000439113">
    <property type="component" value="Unassembled WGS sequence"/>
</dbReference>
<gene>
    <name evidence="2" type="ORF">GJ654_16830</name>
</gene>
<accession>A0A6N8DPY0</accession>
<feature type="compositionally biased region" description="Low complexity" evidence="1">
    <location>
        <begin position="76"/>
        <end position="103"/>
    </location>
</feature>
<proteinExistence type="predicted"/>
<feature type="region of interest" description="Disordered" evidence="1">
    <location>
        <begin position="66"/>
        <end position="108"/>
    </location>
</feature>
<evidence type="ECO:0000313" key="3">
    <source>
        <dbReference type="Proteomes" id="UP000439113"/>
    </source>
</evidence>
<reference evidence="2 3" key="1">
    <citation type="submission" date="2019-11" db="EMBL/GenBank/DDBJ databases">
        <title>Whole-genome sequence of a Rhodoblastus acidophilus DSM 142.</title>
        <authorList>
            <person name="Kyndt J.A."/>
            <person name="Meyer T.E."/>
        </authorList>
    </citation>
    <scope>NUCLEOTIDE SEQUENCE [LARGE SCALE GENOMIC DNA]</scope>
    <source>
        <strain evidence="2 3">DSM 142</strain>
    </source>
</reference>
<dbReference type="EMBL" id="WNKS01000019">
    <property type="protein sequence ID" value="MTV32652.1"/>
    <property type="molecule type" value="Genomic_DNA"/>
</dbReference>
<dbReference type="Gene3D" id="1.10.10.690">
    <property type="entry name" value="YidB-like"/>
    <property type="match status" value="1"/>
</dbReference>
<dbReference type="InterPro" id="IPR027405">
    <property type="entry name" value="YidB-like"/>
</dbReference>
<dbReference type="RefSeq" id="WP_155447338.1">
    <property type="nucleotide sequence ID" value="NZ_JAOQNR010000018.1"/>
</dbReference>
<name>A0A6N8DPY0_RHOAC</name>
<evidence type="ECO:0000256" key="1">
    <source>
        <dbReference type="SAM" id="MobiDB-lite"/>
    </source>
</evidence>
<evidence type="ECO:0000313" key="2">
    <source>
        <dbReference type="EMBL" id="MTV32652.1"/>
    </source>
</evidence>
<dbReference type="AlphaFoldDB" id="A0A6N8DPY0"/>
<organism evidence="2 3">
    <name type="scientific">Rhodoblastus acidophilus</name>
    <name type="common">Rhodopseudomonas acidophila</name>
    <dbReference type="NCBI Taxonomy" id="1074"/>
    <lineage>
        <taxon>Bacteria</taxon>
        <taxon>Pseudomonadati</taxon>
        <taxon>Pseudomonadota</taxon>
        <taxon>Alphaproteobacteria</taxon>
        <taxon>Hyphomicrobiales</taxon>
        <taxon>Rhodoblastaceae</taxon>
        <taxon>Rhodoblastus</taxon>
    </lineage>
</organism>
<dbReference type="SUPFAM" id="SSF140804">
    <property type="entry name" value="YidB-like"/>
    <property type="match status" value="1"/>
</dbReference>
<dbReference type="Pfam" id="PF20159">
    <property type="entry name" value="YidB"/>
    <property type="match status" value="1"/>
</dbReference>